<comment type="caution">
    <text evidence="7">The sequence shown here is derived from an EMBL/GenBank/DDBJ whole genome shotgun (WGS) entry which is preliminary data.</text>
</comment>
<evidence type="ECO:0000256" key="3">
    <source>
        <dbReference type="ARBA" id="ARBA00023027"/>
    </source>
</evidence>
<evidence type="ECO:0000259" key="6">
    <source>
        <dbReference type="Pfam" id="PF02826"/>
    </source>
</evidence>
<dbReference type="InterPro" id="IPR050223">
    <property type="entry name" value="D-isomer_2-hydroxyacid_DH"/>
</dbReference>
<dbReference type="RefSeq" id="WP_221463539.1">
    <property type="nucleotide sequence ID" value="NZ_JACHJQ010000002.1"/>
</dbReference>
<dbReference type="Pfam" id="PF00389">
    <property type="entry name" value="2-Hacid_dh"/>
    <property type="match status" value="1"/>
</dbReference>
<dbReference type="PANTHER" id="PTHR10996:SF178">
    <property type="entry name" value="2-HYDROXYACID DEHYDROGENASE YGL185C-RELATED"/>
    <property type="match status" value="1"/>
</dbReference>
<keyword evidence="2 4" id="KW-0560">Oxidoreductase</keyword>
<accession>A0A7W7Q1N1</accession>
<evidence type="ECO:0000256" key="2">
    <source>
        <dbReference type="ARBA" id="ARBA00023002"/>
    </source>
</evidence>
<dbReference type="Proteomes" id="UP000520767">
    <property type="component" value="Unassembled WGS sequence"/>
</dbReference>
<dbReference type="EMBL" id="JACHJQ010000002">
    <property type="protein sequence ID" value="MBB4905186.1"/>
    <property type="molecule type" value="Genomic_DNA"/>
</dbReference>
<dbReference type="GO" id="GO:0016618">
    <property type="term" value="F:hydroxypyruvate reductase [NAD(P)H] activity"/>
    <property type="evidence" value="ECO:0007669"/>
    <property type="project" value="TreeGrafter"/>
</dbReference>
<sequence>MVNAGHVLVTDPLIAGYLGEPDWEVLVRRPDDEVVARLPDVDVLVASRVTAEMASAAKSLRLLHVPGAGVDRVALDALAPGVTVCNTFHHGRSIAEHVVMVSLMLSRRVLLTDRMLRQGAWVSVAVDPDVRMGTTLAGRTVGVVGLGEIGQEVVRGLTALGMRAQAVRRNPVAPDGLPLDRVAGLSGLDELLSTSDIVVLTVPLTDETRGMIDARRLALMGRDAVLVNVARGPLVDEDALFDALAAGRIGGAALDVWWGHPKDGPGVKGYTRPFEVLDNVVMTPHNSGHTDETFRGRAGDITANVTRLWRGQPLVNVVRAGR</sequence>
<dbReference type="Gene3D" id="3.40.50.720">
    <property type="entry name" value="NAD(P)-binding Rossmann-like Domain"/>
    <property type="match status" value="2"/>
</dbReference>
<dbReference type="Pfam" id="PF02826">
    <property type="entry name" value="2-Hacid_dh_C"/>
    <property type="match status" value="1"/>
</dbReference>
<feature type="domain" description="D-isomer specific 2-hydroxyacid dehydrogenase catalytic" evidence="5">
    <location>
        <begin position="22"/>
        <end position="318"/>
    </location>
</feature>
<feature type="domain" description="D-isomer specific 2-hydroxyacid dehydrogenase NAD-binding" evidence="6">
    <location>
        <begin position="100"/>
        <end position="286"/>
    </location>
</feature>
<dbReference type="AlphaFoldDB" id="A0A7W7Q1N1"/>
<dbReference type="InterPro" id="IPR006140">
    <property type="entry name" value="D-isomer_DH_NAD-bd"/>
</dbReference>
<evidence type="ECO:0000313" key="7">
    <source>
        <dbReference type="EMBL" id="MBB4905186.1"/>
    </source>
</evidence>
<keyword evidence="3" id="KW-0520">NAD</keyword>
<name>A0A7W7Q1N1_9PSEU</name>
<dbReference type="SUPFAM" id="SSF52283">
    <property type="entry name" value="Formate/glycerate dehydrogenase catalytic domain-like"/>
    <property type="match status" value="1"/>
</dbReference>
<evidence type="ECO:0000313" key="8">
    <source>
        <dbReference type="Proteomes" id="UP000520767"/>
    </source>
</evidence>
<dbReference type="CDD" id="cd12165">
    <property type="entry name" value="2-Hacid_dh_6"/>
    <property type="match status" value="1"/>
</dbReference>
<gene>
    <name evidence="7" type="ORF">FHR82_001403</name>
</gene>
<dbReference type="PANTHER" id="PTHR10996">
    <property type="entry name" value="2-HYDROXYACID DEHYDROGENASE-RELATED"/>
    <property type="match status" value="1"/>
</dbReference>
<evidence type="ECO:0000256" key="4">
    <source>
        <dbReference type="RuleBase" id="RU003719"/>
    </source>
</evidence>
<dbReference type="SUPFAM" id="SSF51735">
    <property type="entry name" value="NAD(P)-binding Rossmann-fold domains"/>
    <property type="match status" value="1"/>
</dbReference>
<dbReference type="InterPro" id="IPR006139">
    <property type="entry name" value="D-isomer_2_OHA_DH_cat_dom"/>
</dbReference>
<dbReference type="GO" id="GO:0030267">
    <property type="term" value="F:glyoxylate reductase (NADPH) activity"/>
    <property type="evidence" value="ECO:0007669"/>
    <property type="project" value="TreeGrafter"/>
</dbReference>
<evidence type="ECO:0000259" key="5">
    <source>
        <dbReference type="Pfam" id="PF00389"/>
    </source>
</evidence>
<dbReference type="GO" id="GO:0005829">
    <property type="term" value="C:cytosol"/>
    <property type="evidence" value="ECO:0007669"/>
    <property type="project" value="TreeGrafter"/>
</dbReference>
<reference evidence="7 8" key="1">
    <citation type="submission" date="2020-08" db="EMBL/GenBank/DDBJ databases">
        <title>Genomic Encyclopedia of Type Strains, Phase III (KMG-III): the genomes of soil and plant-associated and newly described type strains.</title>
        <authorList>
            <person name="Whitman W."/>
        </authorList>
    </citation>
    <scope>NUCLEOTIDE SEQUENCE [LARGE SCALE GENOMIC DNA]</scope>
    <source>
        <strain evidence="7 8">CECT 8960</strain>
    </source>
</reference>
<organism evidence="7 8">
    <name type="scientific">Actinophytocola algeriensis</name>
    <dbReference type="NCBI Taxonomy" id="1768010"/>
    <lineage>
        <taxon>Bacteria</taxon>
        <taxon>Bacillati</taxon>
        <taxon>Actinomycetota</taxon>
        <taxon>Actinomycetes</taxon>
        <taxon>Pseudonocardiales</taxon>
        <taxon>Pseudonocardiaceae</taxon>
    </lineage>
</organism>
<comment type="similarity">
    <text evidence="1 4">Belongs to the D-isomer specific 2-hydroxyacid dehydrogenase family.</text>
</comment>
<keyword evidence="8" id="KW-1185">Reference proteome</keyword>
<evidence type="ECO:0000256" key="1">
    <source>
        <dbReference type="ARBA" id="ARBA00005854"/>
    </source>
</evidence>
<dbReference type="InterPro" id="IPR036291">
    <property type="entry name" value="NAD(P)-bd_dom_sf"/>
</dbReference>
<protein>
    <submittedName>
        <fullName evidence="7">Phosphoglycerate dehydrogenase-like enzyme</fullName>
    </submittedName>
</protein>
<dbReference type="GO" id="GO:0051287">
    <property type="term" value="F:NAD binding"/>
    <property type="evidence" value="ECO:0007669"/>
    <property type="project" value="InterPro"/>
</dbReference>
<proteinExistence type="inferred from homology"/>